<dbReference type="Proteomes" id="UP000424468">
    <property type="component" value="Chromosome"/>
</dbReference>
<reference evidence="1 2" key="1">
    <citation type="submission" date="2019-11" db="EMBL/GenBank/DDBJ databases">
        <title>Complete genome sequence of Spiroplasma tabanidicola TAUS-1 (DSM 22603).</title>
        <authorList>
            <person name="Huang C.-T."/>
            <person name="Lin Y.-C."/>
            <person name="Kuo C.-H."/>
        </authorList>
    </citation>
    <scope>NUCLEOTIDE SEQUENCE [LARGE SCALE GENOMIC DNA]</scope>
    <source>
        <strain evidence="1 2">TAUS-1</strain>
    </source>
</reference>
<keyword evidence="2" id="KW-1185">Reference proteome</keyword>
<accession>A0A6I6CI61</accession>
<dbReference type="AlphaFoldDB" id="A0A6I6CI61"/>
<dbReference type="EMBL" id="CP046276">
    <property type="protein sequence ID" value="QGS51743.1"/>
    <property type="molecule type" value="Genomic_DNA"/>
</dbReference>
<dbReference type="OrthoDB" id="9806505at2"/>
<protein>
    <submittedName>
        <fullName evidence="1">Uncharacterized protein</fullName>
    </submittedName>
</protein>
<evidence type="ECO:0000313" key="1">
    <source>
        <dbReference type="EMBL" id="QGS51743.1"/>
    </source>
</evidence>
<evidence type="ECO:0000313" key="2">
    <source>
        <dbReference type="Proteomes" id="UP000424468"/>
    </source>
</evidence>
<organism evidence="1 2">
    <name type="scientific">Spiroplasma tabanidicola</name>
    <dbReference type="NCBI Taxonomy" id="324079"/>
    <lineage>
        <taxon>Bacteria</taxon>
        <taxon>Bacillati</taxon>
        <taxon>Mycoplasmatota</taxon>
        <taxon>Mollicutes</taxon>
        <taxon>Entomoplasmatales</taxon>
        <taxon>Spiroplasmataceae</taxon>
        <taxon>Spiroplasma</taxon>
    </lineage>
</organism>
<name>A0A6I6CI61_9MOLU</name>
<dbReference type="KEGG" id="stab:STABA_v1c03800"/>
<dbReference type="RefSeq" id="WP_156006017.1">
    <property type="nucleotide sequence ID" value="NZ_CP046276.1"/>
</dbReference>
<sequence>MKKYIDNKLSVDTFRTKRKKPYLTSYSQIGEVAKVVAEQNVKPEFKKYLDYNNNYEYVLFCFQYDDIQLQLL</sequence>
<proteinExistence type="predicted"/>
<gene>
    <name evidence="1" type="ORF">STABA_v1c03800</name>
</gene>